<evidence type="ECO:0000313" key="1">
    <source>
        <dbReference type="EMBL" id="CAG8784827.1"/>
    </source>
</evidence>
<evidence type="ECO:0000313" key="2">
    <source>
        <dbReference type="Proteomes" id="UP000789342"/>
    </source>
</evidence>
<keyword evidence="2" id="KW-1185">Reference proteome</keyword>
<name>A0A9N9NY97_9GLOM</name>
<organism evidence="1 2">
    <name type="scientific">Acaulospora morrowiae</name>
    <dbReference type="NCBI Taxonomy" id="94023"/>
    <lineage>
        <taxon>Eukaryota</taxon>
        <taxon>Fungi</taxon>
        <taxon>Fungi incertae sedis</taxon>
        <taxon>Mucoromycota</taxon>
        <taxon>Glomeromycotina</taxon>
        <taxon>Glomeromycetes</taxon>
        <taxon>Diversisporales</taxon>
        <taxon>Acaulosporaceae</taxon>
        <taxon>Acaulospora</taxon>
    </lineage>
</organism>
<protein>
    <submittedName>
        <fullName evidence="1">13177_t:CDS:1</fullName>
    </submittedName>
</protein>
<proteinExistence type="predicted"/>
<reference evidence="1" key="1">
    <citation type="submission" date="2021-06" db="EMBL/GenBank/DDBJ databases">
        <authorList>
            <person name="Kallberg Y."/>
            <person name="Tangrot J."/>
            <person name="Rosling A."/>
        </authorList>
    </citation>
    <scope>NUCLEOTIDE SEQUENCE</scope>
    <source>
        <strain evidence="1">CL551</strain>
    </source>
</reference>
<accession>A0A9N9NY97</accession>
<feature type="non-terminal residue" evidence="1">
    <location>
        <position position="1"/>
    </location>
</feature>
<dbReference type="OrthoDB" id="496at2759"/>
<dbReference type="EMBL" id="CAJVPV010055686">
    <property type="protein sequence ID" value="CAG8784827.1"/>
    <property type="molecule type" value="Genomic_DNA"/>
</dbReference>
<comment type="caution">
    <text evidence="1">The sequence shown here is derived from an EMBL/GenBank/DDBJ whole genome shotgun (WGS) entry which is preliminary data.</text>
</comment>
<gene>
    <name evidence="1" type="ORF">AMORRO_LOCUS17624</name>
</gene>
<dbReference type="Gene3D" id="6.10.280.220">
    <property type="match status" value="1"/>
</dbReference>
<dbReference type="AlphaFoldDB" id="A0A9N9NY97"/>
<dbReference type="Proteomes" id="UP000789342">
    <property type="component" value="Unassembled WGS sequence"/>
</dbReference>
<feature type="non-terminal residue" evidence="1">
    <location>
        <position position="158"/>
    </location>
</feature>
<sequence>ESSNRLSITLDDYQSRARTTNPGELLVNAEIPESKAPLSLFQGYKVTFPEAEMLKENGKKKGKLNKRKIRGLLHETLSTSDAMSETASIDNEHKPLNQLIADRDRVVKENDRLHMQESRTISDIKRIEAEITALTAQKLHLEEDLTKYGERKIELVGQ</sequence>